<dbReference type="AlphaFoldDB" id="A0A8J6AWW2"/>
<dbReference type="EMBL" id="JAHDYR010000005">
    <property type="protein sequence ID" value="KAG9396871.1"/>
    <property type="molecule type" value="Genomic_DNA"/>
</dbReference>
<feature type="transmembrane region" description="Helical" evidence="11">
    <location>
        <begin position="65"/>
        <end position="90"/>
    </location>
</feature>
<keyword evidence="9 11" id="KW-0868">Chloride</keyword>
<keyword evidence="14" id="KW-1185">Reference proteome</keyword>
<evidence type="ECO:0000256" key="1">
    <source>
        <dbReference type="ARBA" id="ARBA00004141"/>
    </source>
</evidence>
<feature type="transmembrane region" description="Helical" evidence="11">
    <location>
        <begin position="431"/>
        <end position="452"/>
    </location>
</feature>
<feature type="domain" description="CBS" evidence="12">
    <location>
        <begin position="574"/>
        <end position="634"/>
    </location>
</feature>
<feature type="transmembrane region" description="Helical" evidence="11">
    <location>
        <begin position="360"/>
        <end position="382"/>
    </location>
</feature>
<comment type="similarity">
    <text evidence="11">Belongs to the chloride channel (TC 2.A.49) family.</text>
</comment>
<evidence type="ECO:0000256" key="3">
    <source>
        <dbReference type="ARBA" id="ARBA00022692"/>
    </source>
</evidence>
<keyword evidence="4" id="KW-0677">Repeat</keyword>
<feature type="transmembrane region" description="Helical" evidence="11">
    <location>
        <begin position="314"/>
        <end position="339"/>
    </location>
</feature>
<dbReference type="PROSITE" id="PS51371">
    <property type="entry name" value="CBS"/>
    <property type="match status" value="2"/>
</dbReference>
<evidence type="ECO:0000256" key="9">
    <source>
        <dbReference type="ARBA" id="ARBA00023214"/>
    </source>
</evidence>
<evidence type="ECO:0000256" key="5">
    <source>
        <dbReference type="ARBA" id="ARBA00022989"/>
    </source>
</evidence>
<evidence type="ECO:0000256" key="4">
    <source>
        <dbReference type="ARBA" id="ARBA00022737"/>
    </source>
</evidence>
<evidence type="ECO:0000259" key="12">
    <source>
        <dbReference type="PROSITE" id="PS51371"/>
    </source>
</evidence>
<dbReference type="OrthoDB" id="428525at2759"/>
<evidence type="ECO:0000256" key="10">
    <source>
        <dbReference type="PROSITE-ProRule" id="PRU00703"/>
    </source>
</evidence>
<comment type="subcellular location">
    <subcellularLocation>
        <location evidence="1 11">Membrane</location>
        <topology evidence="1 11">Multi-pass membrane protein</topology>
    </subcellularLocation>
</comment>
<dbReference type="PANTHER" id="PTHR11689:SF136">
    <property type="entry name" value="H(+)_CL(-) EXCHANGE TRANSPORTER 7"/>
    <property type="match status" value="1"/>
</dbReference>
<keyword evidence="8 11" id="KW-0472">Membrane</keyword>
<name>A0A8J6AWW2_9EUKA</name>
<dbReference type="InterPro" id="IPR001807">
    <property type="entry name" value="ClC"/>
</dbReference>
<sequence length="767" mass="84368">MEENTGFWQRAIVRNRHHHEDHGQLMSKMSKYDSLEYQDTFCAASVAQRHRRSKKDVILFDFSRWMLSFFIGVITALAAVFIDVNVVWMSTMKFNLTSGLIRSTEELGPFFQFLVPFIFFIVFNCGLVATATYFVARIEPCAAGSGIPEIKSYLNGVRIPMVVRLRTAMSKVVGVLFSVAGGLCVGKEGPMIHTGAIVGAGISQGKSIDMPLVHRIPMAFLKPFRNDHEKRDFVSCGAAAGVAAAFGSPTGGALFSLEEASSFFNQGLTWRIFFSSMISTFTLNIVLSGVRGYGWGNLSQPGLITFGMFNKATYTLYQLPLFLLLGAFGGVMGAGFNAANTRISRLRIKYLKGNYKMLEAILIAFITATCQFCLPFIMSGVLNQCVPHRPGVTDQAKQFYCPEGHYSDIATLFYNPQEDAIRSLFHSQYQLSMGGLFLFAVVYYCLAIVTYGVAVPSGLFVPCLLSGAAFGRIYGRLISLVFPGIDTGNFALIGAASMLGGVARMTISLTIILLEATNDIQYGMPIMLTIMTAKLVGDLFNKGLYDIHIHLKAVPFLEFEPPHCMDYLEAGDIMSRDPITIPPVVTVEQVTSLMKLYGHQAFPVVDPVTGKPLGLITVPILTGMLINSIFIKDESEADGSRSTFSTGSALPQHFDWYHFSDSVYPRFPSVDKILSTLTESDLEQRMDIQPFMDPSPHTVRTQTPVIRVFTLLRGLGLRHILVVSDDGTLVGIVSRKDLVEEVAESFLGATKGRDRAQTVADTIPLLP</sequence>
<feature type="domain" description="CBS" evidence="12">
    <location>
        <begin position="692"/>
        <end position="750"/>
    </location>
</feature>
<keyword evidence="6 11" id="KW-0406">Ion transport</keyword>
<dbReference type="CDD" id="cd04591">
    <property type="entry name" value="CBS_pair_voltage-gated_CLC_euk_bac"/>
    <property type="match status" value="1"/>
</dbReference>
<dbReference type="InterPro" id="IPR000644">
    <property type="entry name" value="CBS_dom"/>
</dbReference>
<feature type="transmembrane region" description="Helical" evidence="11">
    <location>
        <begin position="110"/>
        <end position="136"/>
    </location>
</feature>
<dbReference type="PRINTS" id="PR00762">
    <property type="entry name" value="CLCHANNEL"/>
</dbReference>
<feature type="transmembrane region" description="Helical" evidence="11">
    <location>
        <begin position="272"/>
        <end position="294"/>
    </location>
</feature>
<dbReference type="Gene3D" id="3.10.580.10">
    <property type="entry name" value="CBS-domain"/>
    <property type="match status" value="2"/>
</dbReference>
<dbReference type="SUPFAM" id="SSF54631">
    <property type="entry name" value="CBS-domain pair"/>
    <property type="match status" value="1"/>
</dbReference>
<gene>
    <name evidence="13" type="ORF">J8273_1918</name>
</gene>
<reference evidence="13" key="1">
    <citation type="submission" date="2021-05" db="EMBL/GenBank/DDBJ databases">
        <title>A free-living protist that lacks canonical eukaryotic 1 DNA replication and segregation systems.</title>
        <authorList>
            <person name="Salas-Leiva D.E."/>
            <person name="Tromer E.C."/>
            <person name="Curtis B.A."/>
            <person name="Jerlstrom-Hultqvist J."/>
            <person name="Kolisko M."/>
            <person name="Yi Z."/>
            <person name="Salas-Leiva J.S."/>
            <person name="Gallot-Lavallee L."/>
            <person name="Kops G.J.P.L."/>
            <person name="Archibald J.M."/>
            <person name="Simpson A.G.B."/>
            <person name="Roger A.J."/>
        </authorList>
    </citation>
    <scope>NUCLEOTIDE SEQUENCE</scope>
    <source>
        <strain evidence="13">BICM</strain>
    </source>
</reference>
<evidence type="ECO:0000313" key="13">
    <source>
        <dbReference type="EMBL" id="KAG9396871.1"/>
    </source>
</evidence>
<comment type="caution">
    <text evidence="13">The sequence shown here is derived from an EMBL/GenBank/DDBJ whole genome shotgun (WGS) entry which is preliminary data.</text>
</comment>
<proteinExistence type="inferred from homology"/>
<keyword evidence="3 11" id="KW-0812">Transmembrane</keyword>
<accession>A0A8J6AWW2</accession>
<evidence type="ECO:0000256" key="6">
    <source>
        <dbReference type="ARBA" id="ARBA00023065"/>
    </source>
</evidence>
<dbReference type="GO" id="GO:0016020">
    <property type="term" value="C:membrane"/>
    <property type="evidence" value="ECO:0007669"/>
    <property type="project" value="UniProtKB-SubCell"/>
</dbReference>
<evidence type="ECO:0000256" key="8">
    <source>
        <dbReference type="ARBA" id="ARBA00023136"/>
    </source>
</evidence>
<dbReference type="PANTHER" id="PTHR11689">
    <property type="entry name" value="CHLORIDE CHANNEL PROTEIN CLC FAMILY MEMBER"/>
    <property type="match status" value="1"/>
</dbReference>
<dbReference type="SUPFAM" id="SSF81340">
    <property type="entry name" value="Clc chloride channel"/>
    <property type="match status" value="1"/>
</dbReference>
<dbReference type="SMART" id="SM00116">
    <property type="entry name" value="CBS"/>
    <property type="match status" value="2"/>
</dbReference>
<dbReference type="InterPro" id="IPR046342">
    <property type="entry name" value="CBS_dom_sf"/>
</dbReference>
<dbReference type="Gene3D" id="1.10.3080.10">
    <property type="entry name" value="Clc chloride channel"/>
    <property type="match status" value="1"/>
</dbReference>
<dbReference type="InterPro" id="IPR014743">
    <property type="entry name" value="Cl-channel_core"/>
</dbReference>
<protein>
    <recommendedName>
        <fullName evidence="11">Chloride channel protein</fullName>
    </recommendedName>
</protein>
<dbReference type="GO" id="GO:0005254">
    <property type="term" value="F:chloride channel activity"/>
    <property type="evidence" value="ECO:0007669"/>
    <property type="project" value="UniProtKB-UniRule"/>
</dbReference>
<keyword evidence="7 10" id="KW-0129">CBS domain</keyword>
<keyword evidence="2 11" id="KW-0813">Transport</keyword>
<evidence type="ECO:0000256" key="11">
    <source>
        <dbReference type="RuleBase" id="RU361221"/>
    </source>
</evidence>
<dbReference type="Pfam" id="PF00571">
    <property type="entry name" value="CBS"/>
    <property type="match status" value="2"/>
</dbReference>
<keyword evidence="5 11" id="KW-1133">Transmembrane helix</keyword>
<evidence type="ECO:0000256" key="7">
    <source>
        <dbReference type="ARBA" id="ARBA00023122"/>
    </source>
</evidence>
<dbReference type="Pfam" id="PF00654">
    <property type="entry name" value="Voltage_CLC"/>
    <property type="match status" value="1"/>
</dbReference>
<dbReference type="Proteomes" id="UP000717585">
    <property type="component" value="Unassembled WGS sequence"/>
</dbReference>
<comment type="caution">
    <text evidence="11">Lacks conserved residue(s) required for the propagation of feature annotation.</text>
</comment>
<organism evidence="13 14">
    <name type="scientific">Carpediemonas membranifera</name>
    <dbReference type="NCBI Taxonomy" id="201153"/>
    <lineage>
        <taxon>Eukaryota</taxon>
        <taxon>Metamonada</taxon>
        <taxon>Carpediemonas-like organisms</taxon>
        <taxon>Carpediemonas</taxon>
    </lineage>
</organism>
<evidence type="ECO:0000256" key="2">
    <source>
        <dbReference type="ARBA" id="ARBA00022448"/>
    </source>
</evidence>
<dbReference type="InterPro" id="IPR051280">
    <property type="entry name" value="Cl-channel/antiporter"/>
</dbReference>
<evidence type="ECO:0000313" key="14">
    <source>
        <dbReference type="Proteomes" id="UP000717585"/>
    </source>
</evidence>